<dbReference type="NCBIfam" id="TIGR01068">
    <property type="entry name" value="thioredoxin"/>
    <property type="match status" value="1"/>
</dbReference>
<protein>
    <submittedName>
        <fullName evidence="3">Thioredoxin-1</fullName>
    </submittedName>
</protein>
<dbReference type="Gene3D" id="3.40.30.10">
    <property type="entry name" value="Glutaredoxin"/>
    <property type="match status" value="1"/>
</dbReference>
<name>A0A1E5R2X2_9ASCO</name>
<dbReference type="STRING" id="56408.A0A1E5R2X2"/>
<evidence type="ECO:0000313" key="4">
    <source>
        <dbReference type="Proteomes" id="UP000095728"/>
    </source>
</evidence>
<evidence type="ECO:0000313" key="3">
    <source>
        <dbReference type="EMBL" id="OEJ80923.1"/>
    </source>
</evidence>
<dbReference type="InParanoid" id="A0A1E5R2X2"/>
<feature type="domain" description="Thioredoxin" evidence="2">
    <location>
        <begin position="16"/>
        <end position="139"/>
    </location>
</feature>
<dbReference type="InterPro" id="IPR017937">
    <property type="entry name" value="Thioredoxin_CS"/>
</dbReference>
<dbReference type="EMBL" id="LPNM01000011">
    <property type="protein sequence ID" value="OEJ80923.1"/>
    <property type="molecule type" value="Genomic_DNA"/>
</dbReference>
<dbReference type="CDD" id="cd02947">
    <property type="entry name" value="TRX_family"/>
    <property type="match status" value="1"/>
</dbReference>
<dbReference type="InterPro" id="IPR036249">
    <property type="entry name" value="Thioredoxin-like_sf"/>
</dbReference>
<keyword evidence="1" id="KW-1015">Disulfide bond</keyword>
<dbReference type="FunFam" id="3.40.30.10:FF:000245">
    <property type="entry name" value="Thioredoxin"/>
    <property type="match status" value="1"/>
</dbReference>
<dbReference type="SUPFAM" id="SSF52833">
    <property type="entry name" value="Thioredoxin-like"/>
    <property type="match status" value="1"/>
</dbReference>
<dbReference type="GO" id="GO:0015035">
    <property type="term" value="F:protein-disulfide reductase activity"/>
    <property type="evidence" value="ECO:0007669"/>
    <property type="project" value="InterPro"/>
</dbReference>
<dbReference type="PANTHER" id="PTHR46115">
    <property type="entry name" value="THIOREDOXIN-LIKE PROTEIN 1"/>
    <property type="match status" value="1"/>
</dbReference>
<dbReference type="Proteomes" id="UP000095728">
    <property type="component" value="Unassembled WGS sequence"/>
</dbReference>
<reference evidence="4" key="1">
    <citation type="journal article" date="2016" name="Genome Announc.">
        <title>Genome sequences of three species of Hanseniaspora isolated from spontaneous wine fermentations.</title>
        <authorList>
            <person name="Sternes P.R."/>
            <person name="Lee D."/>
            <person name="Kutyna D.R."/>
            <person name="Borneman A.R."/>
        </authorList>
    </citation>
    <scope>NUCLEOTIDE SEQUENCE [LARGE SCALE GENOMIC DNA]</scope>
    <source>
        <strain evidence="4">AWRI3579</strain>
    </source>
</reference>
<dbReference type="PROSITE" id="PS00194">
    <property type="entry name" value="THIOREDOXIN_1"/>
    <property type="match status" value="1"/>
</dbReference>
<evidence type="ECO:0000256" key="1">
    <source>
        <dbReference type="ARBA" id="ARBA00023157"/>
    </source>
</evidence>
<evidence type="ECO:0000259" key="2">
    <source>
        <dbReference type="PROSITE" id="PS51352"/>
    </source>
</evidence>
<comment type="caution">
    <text evidence="3">The sequence shown here is derived from an EMBL/GenBank/DDBJ whole genome shotgun (WGS) entry which is preliminary data.</text>
</comment>
<dbReference type="OrthoDB" id="10263751at2759"/>
<dbReference type="InterPro" id="IPR005746">
    <property type="entry name" value="Thioredoxin"/>
</dbReference>
<gene>
    <name evidence="3" type="ORF">AWRI3579_g4289</name>
</gene>
<organism evidence="3 4">
    <name type="scientific">Hanseniaspora osmophila</name>
    <dbReference type="NCBI Taxonomy" id="56408"/>
    <lineage>
        <taxon>Eukaryota</taxon>
        <taxon>Fungi</taxon>
        <taxon>Dikarya</taxon>
        <taxon>Ascomycota</taxon>
        <taxon>Saccharomycotina</taxon>
        <taxon>Saccharomycetes</taxon>
        <taxon>Saccharomycodales</taxon>
        <taxon>Saccharomycodaceae</taxon>
        <taxon>Hanseniaspora</taxon>
    </lineage>
</organism>
<dbReference type="PRINTS" id="PR00421">
    <property type="entry name" value="THIOREDOXIN"/>
</dbReference>
<dbReference type="PROSITE" id="PS51352">
    <property type="entry name" value="THIOREDOXIN_2"/>
    <property type="match status" value="1"/>
</dbReference>
<proteinExistence type="predicted"/>
<accession>A0A1E5R2X2</accession>
<dbReference type="AlphaFoldDB" id="A0A1E5R2X2"/>
<dbReference type="InterPro" id="IPR013766">
    <property type="entry name" value="Thioredoxin_domain"/>
</dbReference>
<dbReference type="Pfam" id="PF00085">
    <property type="entry name" value="Thioredoxin"/>
    <property type="match status" value="1"/>
</dbReference>
<keyword evidence="4" id="KW-1185">Reference proteome</keyword>
<sequence length="139" mass="15550">MMLGSLTRCRTAVPSQMFIRAATRFNSTTSSNVQLIESLNDFKKTVVDKSNEKLKMVDFYATWCGPCKAISPMVEKWADEYKESADFYKIDVDQAPEVAGFCGVSAMPTFLFVKDGKIVSKVVGANPKNIKRDLDLFTK</sequence>